<accession>A0ABU7SKH8</accession>
<dbReference type="EMBL" id="JAZGQL010000026">
    <property type="protein sequence ID" value="MEE6310445.1"/>
    <property type="molecule type" value="Genomic_DNA"/>
</dbReference>
<evidence type="ECO:0000313" key="2">
    <source>
        <dbReference type="EMBL" id="MEE6310445.1"/>
    </source>
</evidence>
<gene>
    <name evidence="2" type="ORF">V1634_26755</name>
</gene>
<name>A0ABU7SKH8_9ACTN</name>
<comment type="caution">
    <text evidence="2">The sequence shown here is derived from an EMBL/GenBank/DDBJ whole genome shotgun (WGS) entry which is preliminary data.</text>
</comment>
<feature type="region of interest" description="Disordered" evidence="1">
    <location>
        <begin position="26"/>
        <end position="63"/>
    </location>
</feature>
<evidence type="ECO:0000256" key="1">
    <source>
        <dbReference type="SAM" id="MobiDB-lite"/>
    </source>
</evidence>
<organism evidence="2 3">
    <name type="scientific">Plantactinospora veratri</name>
    <dbReference type="NCBI Taxonomy" id="1436122"/>
    <lineage>
        <taxon>Bacteria</taxon>
        <taxon>Bacillati</taxon>
        <taxon>Actinomycetota</taxon>
        <taxon>Actinomycetes</taxon>
        <taxon>Micromonosporales</taxon>
        <taxon>Micromonosporaceae</taxon>
        <taxon>Plantactinospora</taxon>
    </lineage>
</organism>
<keyword evidence="3" id="KW-1185">Reference proteome</keyword>
<dbReference type="Proteomes" id="UP001339911">
    <property type="component" value="Unassembled WGS sequence"/>
</dbReference>
<protein>
    <submittedName>
        <fullName evidence="2">Uncharacterized protein</fullName>
    </submittedName>
</protein>
<sequence length="73" mass="7767">MRQKLRLRDGCGARGGCLRAAQPLPQHAGLVDLPHDGRRRRPGGRRANSITFANAPTGHAPNPDLIQIAAPIG</sequence>
<reference evidence="2 3" key="1">
    <citation type="submission" date="2024-01" db="EMBL/GenBank/DDBJ databases">
        <title>Genome insights into Plantactinospora veratri sp. nov.</title>
        <authorList>
            <person name="Wang L."/>
        </authorList>
    </citation>
    <scope>NUCLEOTIDE SEQUENCE [LARGE SCALE GENOMIC DNA]</scope>
    <source>
        <strain evidence="2 3">NEAU-FHS4</strain>
    </source>
</reference>
<evidence type="ECO:0000313" key="3">
    <source>
        <dbReference type="Proteomes" id="UP001339911"/>
    </source>
</evidence>
<proteinExistence type="predicted"/>
<dbReference type="RefSeq" id="WP_331210666.1">
    <property type="nucleotide sequence ID" value="NZ_JAZGQL010000026.1"/>
</dbReference>